<dbReference type="GO" id="GO:0005886">
    <property type="term" value="C:plasma membrane"/>
    <property type="evidence" value="ECO:0007669"/>
    <property type="project" value="UniProtKB-SubCell"/>
</dbReference>
<dbReference type="GO" id="GO:0015379">
    <property type="term" value="F:potassium:chloride symporter activity"/>
    <property type="evidence" value="ECO:0007669"/>
    <property type="project" value="InterPro"/>
</dbReference>
<feature type="transmembrane region" description="Helical" evidence="13">
    <location>
        <begin position="336"/>
        <end position="358"/>
    </location>
</feature>
<evidence type="ECO:0000256" key="3">
    <source>
        <dbReference type="ARBA" id="ARBA00022448"/>
    </source>
</evidence>
<dbReference type="EMBL" id="JQJC01000003">
    <property type="protein sequence ID" value="KGN96497.1"/>
    <property type="molecule type" value="Genomic_DNA"/>
</dbReference>
<dbReference type="GO" id="GO:0046872">
    <property type="term" value="F:metal ion binding"/>
    <property type="evidence" value="ECO:0007669"/>
    <property type="project" value="UniProtKB-KW"/>
</dbReference>
<evidence type="ECO:0000313" key="15">
    <source>
        <dbReference type="Proteomes" id="UP000030136"/>
    </source>
</evidence>
<keyword evidence="8 12" id="KW-0630">Potassium</keyword>
<evidence type="ECO:0000256" key="4">
    <source>
        <dbReference type="ARBA" id="ARBA00022475"/>
    </source>
</evidence>
<keyword evidence="5" id="KW-0997">Cell inner membrane</keyword>
<evidence type="ECO:0000256" key="10">
    <source>
        <dbReference type="ARBA" id="ARBA00023065"/>
    </source>
</evidence>
<dbReference type="InterPro" id="IPR004772">
    <property type="entry name" value="TrkH"/>
</dbReference>
<comment type="similarity">
    <text evidence="2">Belongs to the TrkH potassium transport family.</text>
</comment>
<evidence type="ECO:0000256" key="1">
    <source>
        <dbReference type="ARBA" id="ARBA00004429"/>
    </source>
</evidence>
<feature type="transmembrane region" description="Helical" evidence="13">
    <location>
        <begin position="278"/>
        <end position="298"/>
    </location>
</feature>
<evidence type="ECO:0000256" key="7">
    <source>
        <dbReference type="ARBA" id="ARBA00022692"/>
    </source>
</evidence>
<keyword evidence="6" id="KW-0633">Potassium transport</keyword>
<dbReference type="InterPro" id="IPR003445">
    <property type="entry name" value="Cat_transpt"/>
</dbReference>
<dbReference type="RefSeq" id="WP_036888737.1">
    <property type="nucleotide sequence ID" value="NZ_JQJB01000013.1"/>
</dbReference>
<feature type="transmembrane region" description="Helical" evidence="13">
    <location>
        <begin position="137"/>
        <end position="157"/>
    </location>
</feature>
<dbReference type="AlphaFoldDB" id="A0AB34PH16"/>
<evidence type="ECO:0000256" key="11">
    <source>
        <dbReference type="ARBA" id="ARBA00023136"/>
    </source>
</evidence>
<evidence type="ECO:0000256" key="13">
    <source>
        <dbReference type="SAM" id="Phobius"/>
    </source>
</evidence>
<name>A0AB34PH16_9PORP</name>
<gene>
    <name evidence="14" type="ORF">HQ38_01590</name>
</gene>
<dbReference type="PANTHER" id="PTHR32024">
    <property type="entry name" value="TRK SYSTEM POTASSIUM UPTAKE PROTEIN TRKG-RELATED"/>
    <property type="match status" value="1"/>
</dbReference>
<sequence>MVRHINFRFVLKTVGLACIMESGFLFLAIVIAFLYREEDLMPLIYTTLFMLGVGLVGWLSGFRTRLARLSRREGMLIVTLIWVVLSSIGMLPFWLGGYVGSISDAFFETMSGYTTTGATIFPSVEHLPHGILFWRSLLQWQGGIGIVVFTLALLPVITGDRGASTIYNAETTGIMHDRFLPRISTVSKRLALVYVVMTTLLFFLLWIGPMNSFDAVCHALTCISTGGYSTKDSSVAYYNSAYVEYVLSAFMFIASLSLTLIYFCFVGKPTKLLRDEEFRWYSILVLAAILITSLWLWAHWQNDSVEETIRTALFQVTSLISTTGYLTSDITQWQPFFWVIMLLLMFICGCSGSTSGGLKVSRFMVLVKNLRNEFKKRIHPNAVVPVKANGIVIPGALVSQVLAFFFAYLGLICVGVLLLTFDGIPFIESISASVSATGNVGPALGSLRSNFAEISPFSKWVLSFLMLAGRLEIFTVLSILRPAFWKE</sequence>
<organism evidence="14 15">
    <name type="scientific">Porphyromonas crevioricanis</name>
    <dbReference type="NCBI Taxonomy" id="393921"/>
    <lineage>
        <taxon>Bacteria</taxon>
        <taxon>Pseudomonadati</taxon>
        <taxon>Bacteroidota</taxon>
        <taxon>Bacteroidia</taxon>
        <taxon>Bacteroidales</taxon>
        <taxon>Porphyromonadaceae</taxon>
        <taxon>Porphyromonas</taxon>
    </lineage>
</organism>
<feature type="transmembrane region" description="Helical" evidence="13">
    <location>
        <begin position="245"/>
        <end position="266"/>
    </location>
</feature>
<comment type="caution">
    <text evidence="14">The sequence shown here is derived from an EMBL/GenBank/DDBJ whole genome shotgun (WGS) entry which is preliminary data.</text>
</comment>
<keyword evidence="9 13" id="KW-1133">Transmembrane helix</keyword>
<feature type="binding site" evidence="12">
    <location>
        <position position="323"/>
    </location>
    <ligand>
        <name>K(+)</name>
        <dbReference type="ChEBI" id="CHEBI:29103"/>
    </ligand>
</feature>
<accession>A0AB34PH16</accession>
<feature type="binding site" evidence="12">
    <location>
        <position position="226"/>
    </location>
    <ligand>
        <name>K(+)</name>
        <dbReference type="ChEBI" id="CHEBI:29103"/>
    </ligand>
</feature>
<dbReference type="Proteomes" id="UP000030136">
    <property type="component" value="Unassembled WGS sequence"/>
</dbReference>
<feature type="binding site" evidence="12">
    <location>
        <position position="440"/>
    </location>
    <ligand>
        <name>K(+)</name>
        <dbReference type="ChEBI" id="CHEBI:29103"/>
    </ligand>
</feature>
<feature type="transmembrane region" description="Helical" evidence="13">
    <location>
        <begin position="40"/>
        <end position="62"/>
    </location>
</feature>
<keyword evidence="11 13" id="KW-0472">Membrane</keyword>
<evidence type="ECO:0000256" key="5">
    <source>
        <dbReference type="ARBA" id="ARBA00022519"/>
    </source>
</evidence>
<feature type="binding site" evidence="12">
    <location>
        <position position="116"/>
    </location>
    <ligand>
        <name>K(+)</name>
        <dbReference type="ChEBI" id="CHEBI:29103"/>
    </ligand>
</feature>
<proteinExistence type="inferred from homology"/>
<feature type="transmembrane region" description="Helical" evidence="13">
    <location>
        <begin position="74"/>
        <end position="95"/>
    </location>
</feature>
<evidence type="ECO:0000256" key="6">
    <source>
        <dbReference type="ARBA" id="ARBA00022538"/>
    </source>
</evidence>
<feature type="transmembrane region" description="Helical" evidence="13">
    <location>
        <begin position="401"/>
        <end position="421"/>
    </location>
</feature>
<evidence type="ECO:0000256" key="9">
    <source>
        <dbReference type="ARBA" id="ARBA00022989"/>
    </source>
</evidence>
<feature type="transmembrane region" description="Helical" evidence="13">
    <location>
        <begin position="190"/>
        <end position="208"/>
    </location>
</feature>
<keyword evidence="12" id="KW-0479">Metal-binding</keyword>
<evidence type="ECO:0000313" key="14">
    <source>
        <dbReference type="EMBL" id="KGN96497.1"/>
    </source>
</evidence>
<evidence type="ECO:0000256" key="8">
    <source>
        <dbReference type="ARBA" id="ARBA00022958"/>
    </source>
</evidence>
<feature type="binding site" evidence="12">
    <location>
        <position position="439"/>
    </location>
    <ligand>
        <name>K(+)</name>
        <dbReference type="ChEBI" id="CHEBI:29103"/>
    </ligand>
</feature>
<evidence type="ECO:0000256" key="2">
    <source>
        <dbReference type="ARBA" id="ARBA00009137"/>
    </source>
</evidence>
<keyword evidence="3" id="KW-0813">Transport</keyword>
<evidence type="ECO:0000256" key="12">
    <source>
        <dbReference type="PIRSR" id="PIRSR006247-1"/>
    </source>
</evidence>
<dbReference type="PIRSF" id="PIRSF006247">
    <property type="entry name" value="TrkH"/>
    <property type="match status" value="1"/>
</dbReference>
<comment type="subcellular location">
    <subcellularLocation>
        <location evidence="1">Cell inner membrane</location>
        <topology evidence="1">Multi-pass membrane protein</topology>
    </subcellularLocation>
</comment>
<protein>
    <submittedName>
        <fullName evidence="14">Potassium transporter</fullName>
    </submittedName>
</protein>
<feature type="binding site" evidence="12">
    <location>
        <position position="115"/>
    </location>
    <ligand>
        <name>K(+)</name>
        <dbReference type="ChEBI" id="CHEBI:29103"/>
    </ligand>
</feature>
<feature type="binding site" evidence="12">
    <location>
        <position position="322"/>
    </location>
    <ligand>
        <name>K(+)</name>
        <dbReference type="ChEBI" id="CHEBI:29103"/>
    </ligand>
</feature>
<feature type="transmembrane region" description="Helical" evidence="13">
    <location>
        <begin position="9"/>
        <end position="34"/>
    </location>
</feature>
<dbReference type="PANTHER" id="PTHR32024:SF2">
    <property type="entry name" value="TRK SYSTEM POTASSIUM UPTAKE PROTEIN TRKG-RELATED"/>
    <property type="match status" value="1"/>
</dbReference>
<reference evidence="14 15" key="1">
    <citation type="submission" date="2014-08" db="EMBL/GenBank/DDBJ databases">
        <title>Porphyromonas crevioricanis strain:COT-253_OH1447 Genome sequencing.</title>
        <authorList>
            <person name="Wallis C."/>
            <person name="Deusch O."/>
            <person name="O'Flynn C."/>
            <person name="Davis I."/>
            <person name="Jospin G."/>
            <person name="Darling A.E."/>
            <person name="Coil D.A."/>
            <person name="Alexiev A."/>
            <person name="Horsfall A."/>
            <person name="Kirkwood N."/>
            <person name="Harris S."/>
            <person name="Eisen J.A."/>
        </authorList>
    </citation>
    <scope>NUCLEOTIDE SEQUENCE [LARGE SCALE GENOMIC DNA]</scope>
    <source>
        <strain evidence="15">COT-253 OH1447</strain>
    </source>
</reference>
<dbReference type="Pfam" id="PF02386">
    <property type="entry name" value="TrkH"/>
    <property type="match status" value="1"/>
</dbReference>
<keyword evidence="10" id="KW-0406">Ion transport</keyword>
<keyword evidence="7 13" id="KW-0812">Transmembrane</keyword>
<keyword evidence="4" id="KW-1003">Cell membrane</keyword>